<reference evidence="1 2" key="1">
    <citation type="submission" date="2016-02" db="EMBL/GenBank/DDBJ databases">
        <title>Genome analysis of coral dinoflagellate symbionts highlights evolutionary adaptations to a symbiotic lifestyle.</title>
        <authorList>
            <person name="Aranda M."/>
            <person name="Li Y."/>
            <person name="Liew Y.J."/>
            <person name="Baumgarten S."/>
            <person name="Simakov O."/>
            <person name="Wilson M."/>
            <person name="Piel J."/>
            <person name="Ashoor H."/>
            <person name="Bougouffa S."/>
            <person name="Bajic V.B."/>
            <person name="Ryu T."/>
            <person name="Ravasi T."/>
            <person name="Bayer T."/>
            <person name="Micklem G."/>
            <person name="Kim H."/>
            <person name="Bhak J."/>
            <person name="Lajeunesse T.C."/>
            <person name="Voolstra C.R."/>
        </authorList>
    </citation>
    <scope>NUCLEOTIDE SEQUENCE [LARGE SCALE GENOMIC DNA]</scope>
    <source>
        <strain evidence="1 2">CCMP2467</strain>
    </source>
</reference>
<name>A0A1Q9BSC6_SYMMI</name>
<keyword evidence="2" id="KW-1185">Reference proteome</keyword>
<dbReference type="Proteomes" id="UP000186817">
    <property type="component" value="Unassembled WGS sequence"/>
</dbReference>
<dbReference type="AlphaFoldDB" id="A0A1Q9BSC6"/>
<evidence type="ECO:0000313" key="2">
    <source>
        <dbReference type="Proteomes" id="UP000186817"/>
    </source>
</evidence>
<feature type="non-terminal residue" evidence="1">
    <location>
        <position position="69"/>
    </location>
</feature>
<protein>
    <submittedName>
        <fullName evidence="1">Uncharacterized protein</fullName>
    </submittedName>
</protein>
<accession>A0A1Q9BSC6</accession>
<evidence type="ECO:0000313" key="1">
    <source>
        <dbReference type="EMBL" id="OLP73567.1"/>
    </source>
</evidence>
<proteinExistence type="predicted"/>
<gene>
    <name evidence="1" type="ORF">AK812_SmicGene47153</name>
</gene>
<dbReference type="EMBL" id="LSRX01005213">
    <property type="protein sequence ID" value="OLP73567.1"/>
    <property type="molecule type" value="Genomic_DNA"/>
</dbReference>
<comment type="caution">
    <text evidence="1">The sequence shown here is derived from an EMBL/GenBank/DDBJ whole genome shotgun (WGS) entry which is preliminary data.</text>
</comment>
<sequence length="69" mass="7890">MLQVLKSMKNMFSDLTKKQSDALTRPFSDSILRMFADVTKQVVQESKMSADLCVCFHERSNMPVADMTQ</sequence>
<organism evidence="1 2">
    <name type="scientific">Symbiodinium microadriaticum</name>
    <name type="common">Dinoflagellate</name>
    <name type="synonym">Zooxanthella microadriatica</name>
    <dbReference type="NCBI Taxonomy" id="2951"/>
    <lineage>
        <taxon>Eukaryota</taxon>
        <taxon>Sar</taxon>
        <taxon>Alveolata</taxon>
        <taxon>Dinophyceae</taxon>
        <taxon>Suessiales</taxon>
        <taxon>Symbiodiniaceae</taxon>
        <taxon>Symbiodinium</taxon>
    </lineage>
</organism>